<evidence type="ECO:0000313" key="1">
    <source>
        <dbReference type="Proteomes" id="UP000079169"/>
    </source>
</evidence>
<keyword evidence="1" id="KW-1185">Reference proteome</keyword>
<dbReference type="GeneID" id="113473900"/>
<dbReference type="Proteomes" id="UP000079169">
    <property type="component" value="Unplaced"/>
</dbReference>
<reference evidence="2" key="1">
    <citation type="submission" date="2025-08" db="UniProtKB">
        <authorList>
            <consortium name="RefSeq"/>
        </authorList>
    </citation>
    <scope>IDENTIFICATION</scope>
</reference>
<sequence>MENTPVPLLKNVAISNWAVAIPIPLNMCSSGATGTSGVPCSSSWWCSVCAGAACGGEAGCGAPLTPAHPLVCPELLLIPAGVSRPSTADVHPSSCPRLTAR</sequence>
<name>A0A3Q0JLB6_DIACI</name>
<protein>
    <submittedName>
        <fullName evidence="2">Uncharacterized protein LOC113473900 isoform X2</fullName>
    </submittedName>
</protein>
<accession>A0A3Q0JLB6</accession>
<proteinExistence type="predicted"/>
<organism evidence="1 2">
    <name type="scientific">Diaphorina citri</name>
    <name type="common">Asian citrus psyllid</name>
    <dbReference type="NCBI Taxonomy" id="121845"/>
    <lineage>
        <taxon>Eukaryota</taxon>
        <taxon>Metazoa</taxon>
        <taxon>Ecdysozoa</taxon>
        <taxon>Arthropoda</taxon>
        <taxon>Hexapoda</taxon>
        <taxon>Insecta</taxon>
        <taxon>Pterygota</taxon>
        <taxon>Neoptera</taxon>
        <taxon>Paraneoptera</taxon>
        <taxon>Hemiptera</taxon>
        <taxon>Sternorrhyncha</taxon>
        <taxon>Psylloidea</taxon>
        <taxon>Psyllidae</taxon>
        <taxon>Diaphorininae</taxon>
        <taxon>Diaphorina</taxon>
    </lineage>
</organism>
<dbReference type="AlphaFoldDB" id="A0A3Q0JLB6"/>
<evidence type="ECO:0000313" key="2">
    <source>
        <dbReference type="RefSeq" id="XP_026689184.1"/>
    </source>
</evidence>
<dbReference type="RefSeq" id="XP_026689184.1">
    <property type="nucleotide sequence ID" value="XM_026833383.1"/>
</dbReference>
<gene>
    <name evidence="2" type="primary">LOC113473900</name>
</gene>